<gene>
    <name evidence="3" type="ORF">M408DRAFT_29558</name>
</gene>
<keyword evidence="2" id="KW-0472">Membrane</keyword>
<keyword evidence="2" id="KW-0812">Transmembrane</keyword>
<evidence type="ECO:0000256" key="1">
    <source>
        <dbReference type="SAM" id="MobiDB-lite"/>
    </source>
</evidence>
<organism evidence="3 4">
    <name type="scientific">Serendipita vermifera MAFF 305830</name>
    <dbReference type="NCBI Taxonomy" id="933852"/>
    <lineage>
        <taxon>Eukaryota</taxon>
        <taxon>Fungi</taxon>
        <taxon>Dikarya</taxon>
        <taxon>Basidiomycota</taxon>
        <taxon>Agaricomycotina</taxon>
        <taxon>Agaricomycetes</taxon>
        <taxon>Sebacinales</taxon>
        <taxon>Serendipitaceae</taxon>
        <taxon>Serendipita</taxon>
    </lineage>
</organism>
<accession>A0A0C2W4L5</accession>
<dbReference type="OrthoDB" id="2563669at2759"/>
<evidence type="ECO:0008006" key="5">
    <source>
        <dbReference type="Google" id="ProtNLM"/>
    </source>
</evidence>
<evidence type="ECO:0000313" key="3">
    <source>
        <dbReference type="EMBL" id="KIM21423.1"/>
    </source>
</evidence>
<protein>
    <recommendedName>
        <fullName evidence="5">Transmembrane protein</fullName>
    </recommendedName>
</protein>
<dbReference type="AlphaFoldDB" id="A0A0C2W4L5"/>
<dbReference type="EMBL" id="KN824383">
    <property type="protein sequence ID" value="KIM21423.1"/>
    <property type="molecule type" value="Genomic_DNA"/>
</dbReference>
<dbReference type="Proteomes" id="UP000054097">
    <property type="component" value="Unassembled WGS sequence"/>
</dbReference>
<dbReference type="Gene3D" id="2.60.120.260">
    <property type="entry name" value="Galactose-binding domain-like"/>
    <property type="match status" value="1"/>
</dbReference>
<keyword evidence="2" id="KW-1133">Transmembrane helix</keyword>
<evidence type="ECO:0000256" key="2">
    <source>
        <dbReference type="SAM" id="Phobius"/>
    </source>
</evidence>
<keyword evidence="4" id="KW-1185">Reference proteome</keyword>
<feature type="region of interest" description="Disordered" evidence="1">
    <location>
        <begin position="455"/>
        <end position="590"/>
    </location>
</feature>
<reference evidence="4" key="2">
    <citation type="submission" date="2015-01" db="EMBL/GenBank/DDBJ databases">
        <title>Evolutionary Origins and Diversification of the Mycorrhizal Mutualists.</title>
        <authorList>
            <consortium name="DOE Joint Genome Institute"/>
            <consortium name="Mycorrhizal Genomics Consortium"/>
            <person name="Kohler A."/>
            <person name="Kuo A."/>
            <person name="Nagy L.G."/>
            <person name="Floudas D."/>
            <person name="Copeland A."/>
            <person name="Barry K.W."/>
            <person name="Cichocki N."/>
            <person name="Veneault-Fourrey C."/>
            <person name="LaButti K."/>
            <person name="Lindquist E.A."/>
            <person name="Lipzen A."/>
            <person name="Lundell T."/>
            <person name="Morin E."/>
            <person name="Murat C."/>
            <person name="Riley R."/>
            <person name="Ohm R."/>
            <person name="Sun H."/>
            <person name="Tunlid A."/>
            <person name="Henrissat B."/>
            <person name="Grigoriev I.V."/>
            <person name="Hibbett D.S."/>
            <person name="Martin F."/>
        </authorList>
    </citation>
    <scope>NUCLEOTIDE SEQUENCE [LARGE SCALE GENOMIC DNA]</scope>
    <source>
        <strain evidence="4">MAFF 305830</strain>
    </source>
</reference>
<reference evidence="3 4" key="1">
    <citation type="submission" date="2014-04" db="EMBL/GenBank/DDBJ databases">
        <authorList>
            <consortium name="DOE Joint Genome Institute"/>
            <person name="Kuo A."/>
            <person name="Zuccaro A."/>
            <person name="Kohler A."/>
            <person name="Nagy L.G."/>
            <person name="Floudas D."/>
            <person name="Copeland A."/>
            <person name="Barry K.W."/>
            <person name="Cichocki N."/>
            <person name="Veneault-Fourrey C."/>
            <person name="LaButti K."/>
            <person name="Lindquist E.A."/>
            <person name="Lipzen A."/>
            <person name="Lundell T."/>
            <person name="Morin E."/>
            <person name="Murat C."/>
            <person name="Sun H."/>
            <person name="Tunlid A."/>
            <person name="Henrissat B."/>
            <person name="Grigoriev I.V."/>
            <person name="Hibbett D.S."/>
            <person name="Martin F."/>
            <person name="Nordberg H.P."/>
            <person name="Cantor M.N."/>
            <person name="Hua S.X."/>
        </authorList>
    </citation>
    <scope>NUCLEOTIDE SEQUENCE [LARGE SCALE GENOMIC DNA]</scope>
    <source>
        <strain evidence="3 4">MAFF 305830</strain>
    </source>
</reference>
<sequence>MRKLLEREVQIPLSPPSTGGTETVLNSTVVPSNSGTTIQPARTSMLADRAPMEAVPPEQGGRQIGRTIEMRQMETEAQSTSAPNIARERLLPPNYARYRYSIIDDTDPALVWTGNWQQVDGSVINPRVPHYNGTVHVSNDPTATVSYKFRGVGLNVFGTLDAPVINGYPNATFSVSPNVISSIRLNQTGYMPSIAEGRIATTHLKLFPSGRIEMGDYNMSITTDGVRVGGPAFYLDFLAVLIPEEEPAQGEHSLSIVDDSDEKWNWNLWEGRWSTANRPSEYGYTSHLTTTAGGEVSLQFEGTEITVYGALAYNYTTTQPIGTFQVDQDQNRTVMPTDLPNFTVLNSNGPTGMRHQKLFVAEGLAPGVHTLSLSVPPFQTSTPSIKFTPWALDYAIYGPITGSSSPSPSMPAPAPIGAIVGGVVGGIALLAVIGVILFWRWKRRRNSSLFEHEAEAKGGISTTTPLPPPPTLLPSNGAGSSKTLLAGRFPSMHKPGKSNGQQPQRAGEGVSPITDDIMSDSHISRSHSGMYGAESSLAGDERASRLLAESQNVGTSRPRREVDGGVRLVDTPSDVEEKTEILPPSYARYA</sequence>
<name>A0A0C2W4L5_SERVB</name>
<proteinExistence type="predicted"/>
<evidence type="ECO:0000313" key="4">
    <source>
        <dbReference type="Proteomes" id="UP000054097"/>
    </source>
</evidence>
<dbReference type="HOGENOM" id="CLU_534374_0_0_1"/>
<dbReference type="STRING" id="933852.A0A0C2W4L5"/>
<feature type="transmembrane region" description="Helical" evidence="2">
    <location>
        <begin position="416"/>
        <end position="439"/>
    </location>
</feature>